<protein>
    <submittedName>
        <fullName evidence="8">Zinc finger 239-like</fullName>
    </submittedName>
</protein>
<feature type="domain" description="C2H2-type" evidence="7">
    <location>
        <begin position="105"/>
        <end position="125"/>
    </location>
</feature>
<evidence type="ECO:0000256" key="1">
    <source>
        <dbReference type="ARBA" id="ARBA00004123"/>
    </source>
</evidence>
<dbReference type="GO" id="GO:0010468">
    <property type="term" value="P:regulation of gene expression"/>
    <property type="evidence" value="ECO:0007669"/>
    <property type="project" value="TreeGrafter"/>
</dbReference>
<dbReference type="Pfam" id="PF00096">
    <property type="entry name" value="zf-C2H2"/>
    <property type="match status" value="3"/>
</dbReference>
<evidence type="ECO:0000256" key="2">
    <source>
        <dbReference type="ARBA" id="ARBA00022723"/>
    </source>
</evidence>
<name>A0AA36C2M2_OCTVU</name>
<dbReference type="EMBL" id="OX597843">
    <property type="protein sequence ID" value="CAI9744327.1"/>
    <property type="molecule type" value="Genomic_DNA"/>
</dbReference>
<dbReference type="AlphaFoldDB" id="A0AA36C2M2"/>
<sequence length="257" mass="29005">MECESCDDNVDWNLKGLVFSDERPIGICDASYQCDICKKSFSQKDILASHRCIHTGEKPYHCDICGKSFSQKINLTTHKRIHSGEKPHRFTQHVRIHTGQKPYHCDICGESFSRNDSLTAHRHLHTGEKPYRHKRIHTGEKPYDCDACGSSFSDGGTLSRHKRIHTGESPISVISVVLLLFSSKSTNFGQVPESRGSEDLNLLANCEEPQYKTGQALLRRSQKLPYYLQKVLQHPSQKKEFVSGMSPADAMVSLVCN</sequence>
<evidence type="ECO:0000256" key="4">
    <source>
        <dbReference type="ARBA" id="ARBA00022771"/>
    </source>
</evidence>
<keyword evidence="2" id="KW-0479">Metal-binding</keyword>
<evidence type="ECO:0000256" key="6">
    <source>
        <dbReference type="ARBA" id="ARBA00023242"/>
    </source>
</evidence>
<proteinExistence type="predicted"/>
<dbReference type="GO" id="GO:0005634">
    <property type="term" value="C:nucleus"/>
    <property type="evidence" value="ECO:0007669"/>
    <property type="project" value="UniProtKB-SubCell"/>
</dbReference>
<dbReference type="SUPFAM" id="SSF57667">
    <property type="entry name" value="beta-beta-alpha zinc fingers"/>
    <property type="match status" value="3"/>
</dbReference>
<organism evidence="8 9">
    <name type="scientific">Octopus vulgaris</name>
    <name type="common">Common octopus</name>
    <dbReference type="NCBI Taxonomy" id="6645"/>
    <lineage>
        <taxon>Eukaryota</taxon>
        <taxon>Metazoa</taxon>
        <taxon>Spiralia</taxon>
        <taxon>Lophotrochozoa</taxon>
        <taxon>Mollusca</taxon>
        <taxon>Cephalopoda</taxon>
        <taxon>Coleoidea</taxon>
        <taxon>Octopodiformes</taxon>
        <taxon>Octopoda</taxon>
        <taxon>Incirrata</taxon>
        <taxon>Octopodidae</taxon>
        <taxon>Octopus</taxon>
    </lineage>
</organism>
<dbReference type="PANTHER" id="PTHR16515">
    <property type="entry name" value="PR DOMAIN ZINC FINGER PROTEIN"/>
    <property type="match status" value="1"/>
</dbReference>
<reference evidence="8" key="1">
    <citation type="submission" date="2023-08" db="EMBL/GenBank/DDBJ databases">
        <authorList>
            <person name="Alioto T."/>
            <person name="Alioto T."/>
            <person name="Gomez Garrido J."/>
        </authorList>
    </citation>
    <scope>NUCLEOTIDE SEQUENCE</scope>
</reference>
<dbReference type="SMART" id="SM00355">
    <property type="entry name" value="ZnF_C2H2"/>
    <property type="match status" value="4"/>
</dbReference>
<keyword evidence="9" id="KW-1185">Reference proteome</keyword>
<dbReference type="PROSITE" id="PS00028">
    <property type="entry name" value="ZINC_FINGER_C2H2_1"/>
    <property type="match status" value="4"/>
</dbReference>
<dbReference type="Proteomes" id="UP001162480">
    <property type="component" value="Chromosome 30"/>
</dbReference>
<keyword evidence="4" id="KW-0863">Zinc-finger</keyword>
<evidence type="ECO:0000259" key="7">
    <source>
        <dbReference type="PROSITE" id="PS00028"/>
    </source>
</evidence>
<dbReference type="FunFam" id="3.30.160.60:FF:000512">
    <property type="entry name" value="zinc finger protein 197 isoform X1"/>
    <property type="match status" value="1"/>
</dbReference>
<comment type="subcellular location">
    <subcellularLocation>
        <location evidence="1">Nucleus</location>
    </subcellularLocation>
</comment>
<dbReference type="Gene3D" id="3.30.160.60">
    <property type="entry name" value="Classic Zinc Finger"/>
    <property type="match status" value="5"/>
</dbReference>
<accession>A0AA36C2M2</accession>
<evidence type="ECO:0000256" key="5">
    <source>
        <dbReference type="ARBA" id="ARBA00022833"/>
    </source>
</evidence>
<feature type="domain" description="C2H2-type" evidence="7">
    <location>
        <begin position="62"/>
        <end position="82"/>
    </location>
</feature>
<keyword evidence="6" id="KW-0539">Nucleus</keyword>
<keyword evidence="3" id="KW-0677">Repeat</keyword>
<feature type="domain" description="C2H2-type" evidence="7">
    <location>
        <begin position="34"/>
        <end position="54"/>
    </location>
</feature>
<dbReference type="InterPro" id="IPR036236">
    <property type="entry name" value="Znf_C2H2_sf"/>
</dbReference>
<evidence type="ECO:0000313" key="9">
    <source>
        <dbReference type="Proteomes" id="UP001162480"/>
    </source>
</evidence>
<gene>
    <name evidence="8" type="ORF">OCTVUL_1B000555</name>
</gene>
<evidence type="ECO:0000256" key="3">
    <source>
        <dbReference type="ARBA" id="ARBA00022737"/>
    </source>
</evidence>
<dbReference type="FunFam" id="3.30.160.60:FF:002343">
    <property type="entry name" value="Zinc finger protein 33A"/>
    <property type="match status" value="2"/>
</dbReference>
<dbReference type="FunFam" id="3.30.160.60:FF:000290">
    <property type="entry name" value="Zinc finger protein 697 isoform X1"/>
    <property type="match status" value="1"/>
</dbReference>
<evidence type="ECO:0000313" key="8">
    <source>
        <dbReference type="EMBL" id="CAI9744327.1"/>
    </source>
</evidence>
<dbReference type="InterPro" id="IPR050331">
    <property type="entry name" value="Zinc_finger"/>
</dbReference>
<dbReference type="GO" id="GO:0008270">
    <property type="term" value="F:zinc ion binding"/>
    <property type="evidence" value="ECO:0007669"/>
    <property type="project" value="UniProtKB-KW"/>
</dbReference>
<keyword evidence="5" id="KW-0862">Zinc</keyword>
<dbReference type="PANTHER" id="PTHR16515:SF66">
    <property type="entry name" value="C2H2-TYPE DOMAIN-CONTAINING PROTEIN"/>
    <property type="match status" value="1"/>
</dbReference>
<feature type="domain" description="C2H2-type" evidence="7">
    <location>
        <begin position="145"/>
        <end position="165"/>
    </location>
</feature>
<dbReference type="InterPro" id="IPR013087">
    <property type="entry name" value="Znf_C2H2_type"/>
</dbReference>